<dbReference type="InterPro" id="IPR011047">
    <property type="entry name" value="Quinoprotein_ADH-like_sf"/>
</dbReference>
<evidence type="ECO:0000313" key="2">
    <source>
        <dbReference type="EMBL" id="MBB3096952.1"/>
    </source>
</evidence>
<reference evidence="2 3" key="1">
    <citation type="submission" date="2020-08" db="EMBL/GenBank/DDBJ databases">
        <title>Genomic Encyclopedia of Type Strains, Phase III (KMG-III): the genomes of soil and plant-associated and newly described type strains.</title>
        <authorList>
            <person name="Whitman W."/>
        </authorList>
    </citation>
    <scope>NUCLEOTIDE SEQUENCE [LARGE SCALE GENOMIC DNA]</scope>
    <source>
        <strain evidence="2 3">CECT 3287</strain>
    </source>
</reference>
<dbReference type="SUPFAM" id="SSF50998">
    <property type="entry name" value="Quinoprotein alcohol dehydrogenase-like"/>
    <property type="match status" value="1"/>
</dbReference>
<dbReference type="RefSeq" id="WP_183222394.1">
    <property type="nucleotide sequence ID" value="NZ_BMPW01000006.1"/>
</dbReference>
<proteinExistence type="predicted"/>
<dbReference type="AlphaFoldDB" id="A0A7W5AIY5"/>
<dbReference type="Gene3D" id="2.130.10.10">
    <property type="entry name" value="YVTN repeat-like/Quinoprotein amine dehydrogenase"/>
    <property type="match status" value="1"/>
</dbReference>
<sequence>MTRVLLRILAAVLLLVASAAIGWRVLAPAEQAASAITPYPPEPTPAFGVTGRLNQAPLIVDRRLRVYAAKHQVRADGPVTARTMYTARWSFRRWPAQVSAVVASGATVVTRWSDGWLIALDARTGKVSWRADGPEAPGYAGHRTGAATVWTPPGLRLAGGAVVVTQGQDLSGYALSTGQRLWSITVPAGCADGFTTEGGAYVCATGAYDAVTGRPVSGWPAGPYEPVGCVSFVCPAFRDGSGHGWLADGAVPRRVAALDAPGSTFAAGVVVATTDGGISVASVDGTRLWERPGMVRVLGGTPATVLVLTPSNTLEGLDARTGVLRYTYPMAYGTDDTHWKPGLYQVFDGYLAMERLSPEAPEDPESPIYYLTLDTVLVTVLPY</sequence>
<dbReference type="EMBL" id="JACHXF010000010">
    <property type="protein sequence ID" value="MBB3096952.1"/>
    <property type="molecule type" value="Genomic_DNA"/>
</dbReference>
<feature type="domain" description="Pyrrolo-quinoline quinone repeat" evidence="1">
    <location>
        <begin position="89"/>
        <end position="188"/>
    </location>
</feature>
<dbReference type="Pfam" id="PF13360">
    <property type="entry name" value="PQQ_2"/>
    <property type="match status" value="1"/>
</dbReference>
<accession>A0A7W5AIY5</accession>
<dbReference type="SMART" id="SM00564">
    <property type="entry name" value="PQQ"/>
    <property type="match status" value="3"/>
</dbReference>
<protein>
    <recommendedName>
        <fullName evidence="1">Pyrrolo-quinoline quinone repeat domain-containing protein</fullName>
    </recommendedName>
</protein>
<evidence type="ECO:0000313" key="3">
    <source>
        <dbReference type="Proteomes" id="UP000590749"/>
    </source>
</evidence>
<name>A0A7W5AIY5_9ACTN</name>
<organism evidence="2 3">
    <name type="scientific">Actinoplanes campanulatus</name>
    <dbReference type="NCBI Taxonomy" id="113559"/>
    <lineage>
        <taxon>Bacteria</taxon>
        <taxon>Bacillati</taxon>
        <taxon>Actinomycetota</taxon>
        <taxon>Actinomycetes</taxon>
        <taxon>Micromonosporales</taxon>
        <taxon>Micromonosporaceae</taxon>
        <taxon>Actinoplanes</taxon>
    </lineage>
</organism>
<dbReference type="Proteomes" id="UP000590749">
    <property type="component" value="Unassembled WGS sequence"/>
</dbReference>
<dbReference type="InterPro" id="IPR002372">
    <property type="entry name" value="PQQ_rpt_dom"/>
</dbReference>
<dbReference type="InterPro" id="IPR015943">
    <property type="entry name" value="WD40/YVTN_repeat-like_dom_sf"/>
</dbReference>
<keyword evidence="3" id="KW-1185">Reference proteome</keyword>
<gene>
    <name evidence="2" type="ORF">FHR83_004627</name>
</gene>
<dbReference type="InterPro" id="IPR018391">
    <property type="entry name" value="PQQ_b-propeller_rpt"/>
</dbReference>
<evidence type="ECO:0000259" key="1">
    <source>
        <dbReference type="Pfam" id="PF13360"/>
    </source>
</evidence>
<comment type="caution">
    <text evidence="2">The sequence shown here is derived from an EMBL/GenBank/DDBJ whole genome shotgun (WGS) entry which is preliminary data.</text>
</comment>